<dbReference type="InterPro" id="IPR006680">
    <property type="entry name" value="Amidohydro-rel"/>
</dbReference>
<keyword evidence="2" id="KW-1133">Transmembrane helix</keyword>
<dbReference type="Pfam" id="PF01979">
    <property type="entry name" value="Amidohydro_1"/>
    <property type="match status" value="1"/>
</dbReference>
<dbReference type="OrthoDB" id="10258955at2759"/>
<dbReference type="Gene3D" id="3.20.20.140">
    <property type="entry name" value="Metal-dependent hydrolases"/>
    <property type="match status" value="2"/>
</dbReference>
<dbReference type="GO" id="GO:0006145">
    <property type="term" value="P:purine nucleobase catabolic process"/>
    <property type="evidence" value="ECO:0007669"/>
    <property type="project" value="TreeGrafter"/>
</dbReference>
<evidence type="ECO:0000313" key="5">
    <source>
        <dbReference type="Proteomes" id="UP000789831"/>
    </source>
</evidence>
<keyword evidence="2" id="KW-0812">Transmembrane</keyword>
<dbReference type="Proteomes" id="UP000789831">
    <property type="component" value="Unassembled WGS sequence"/>
</dbReference>
<organism evidence="4 5">
    <name type="scientific">Ambispora gerdemannii</name>
    <dbReference type="NCBI Taxonomy" id="144530"/>
    <lineage>
        <taxon>Eukaryota</taxon>
        <taxon>Fungi</taxon>
        <taxon>Fungi incertae sedis</taxon>
        <taxon>Mucoromycota</taxon>
        <taxon>Glomeromycotina</taxon>
        <taxon>Glomeromycetes</taxon>
        <taxon>Archaeosporales</taxon>
        <taxon>Ambisporaceae</taxon>
        <taxon>Ambispora</taxon>
    </lineage>
</organism>
<keyword evidence="2" id="KW-0472">Membrane</keyword>
<accession>A0A9N8VUU9</accession>
<dbReference type="PANTHER" id="PTHR43668">
    <property type="entry name" value="ALLANTOINASE"/>
    <property type="match status" value="1"/>
</dbReference>
<proteinExistence type="predicted"/>
<evidence type="ECO:0000256" key="2">
    <source>
        <dbReference type="SAM" id="Phobius"/>
    </source>
</evidence>
<reference evidence="4" key="1">
    <citation type="submission" date="2021-06" db="EMBL/GenBank/DDBJ databases">
        <authorList>
            <person name="Kallberg Y."/>
            <person name="Tangrot J."/>
            <person name="Rosling A."/>
        </authorList>
    </citation>
    <scope>NUCLEOTIDE SEQUENCE</scope>
    <source>
        <strain evidence="4">MT106</strain>
    </source>
</reference>
<dbReference type="GO" id="GO:0005737">
    <property type="term" value="C:cytoplasm"/>
    <property type="evidence" value="ECO:0007669"/>
    <property type="project" value="TreeGrafter"/>
</dbReference>
<dbReference type="PANTHER" id="PTHR43668:SF5">
    <property type="entry name" value="AMIDOHYDROLASE 3 DOMAIN-CONTAINING PROTEIN"/>
    <property type="match status" value="1"/>
</dbReference>
<sequence>MSKNSRARFGVAVDNGGRMQQPPALLHSTLPTTTIVLNLRKYLAIISLMLIVSTLWSAYYINTNPHRIIQLPVGTSYEAFKEGQRKCVELKKRPIDYSGRERTNNPRREPDTQTILLKNGIILDGIGNKIQGDVVLKDGLVFAVGENLTVEDQYVRMIDVNKKFISPGLVDMHRHLKNMNHLGVDSLPELSGNADYNEETNPITPYFRTIDGLNPSDLAIPIIASGGITTSLVLPGSANVIGGEAYAIKLRPVKTLSVEDMLVNAHLDSENEKSWRWMKMACGENPKTVYDKSRMGQGWLLRKVIFEAATLKRKQDDWCDSADKIGSGEQLNTRFPEDLAYEPLVALLRGDVKLNVHCYETYDIEALIRHSLEFDFPIAAVHHALDAYRIPDIVKRAKNQITIATFSDLWGYKKEAFQASTKGPKILADAGIPVALKSDHPVTNAQHLAYEAAKSHHYGLDENLALAAVTSVPAKALGLDHRIGRIAAGYDADLVVWDSHPLSLGAAPLEVYIDGIPQFGTLNSVLSQPSKKKPLSKNSPNSEPIEQRKTRTASSVLIKNIGKVYLDENSELDAITSDSELISLFVKEGIIECLGVSCNDETVSNTIDVIDLNGGYVLPGITAVCSDLGLAEIISEDTANDGNVLSLSHPNDTDHLVYAIDGLKFGGRHLEEAYKAGILSAVTPPLSSEGVVNGISVAFKTGGIIVIDDEDNVVIKEHVALHFKIGNYFLDDKITTVSSQISFLRQVFISNIKSPSTNIYGRAARGEIPVAIYTNNKDEIATLIRLKKQVFRQGGKLRLVIVGGAEAHLLAEKLSENDIPVVLLPPRPTPGLWTAQHVLTGPPLTNTTAIEILHANNVLLGIGVDDSGLARNLVWDAGWVLKDSGGEISEKEAVGFITWNLAKIFGLKKDSDYEDNNVTTTSINGLTKGTLAEFVAYDGNPFDMKTRVRVVAGGGRKNVLIDPVPS</sequence>
<evidence type="ECO:0000313" key="4">
    <source>
        <dbReference type="EMBL" id="CAG8467170.1"/>
    </source>
</evidence>
<evidence type="ECO:0000259" key="3">
    <source>
        <dbReference type="Pfam" id="PF01979"/>
    </source>
</evidence>
<dbReference type="SUPFAM" id="SSF51338">
    <property type="entry name" value="Composite domain of metallo-dependent hydrolases"/>
    <property type="match status" value="2"/>
</dbReference>
<comment type="caution">
    <text evidence="4">The sequence shown here is derived from an EMBL/GenBank/DDBJ whole genome shotgun (WGS) entry which is preliminary data.</text>
</comment>
<dbReference type="SUPFAM" id="SSF51556">
    <property type="entry name" value="Metallo-dependent hydrolases"/>
    <property type="match status" value="1"/>
</dbReference>
<dbReference type="InterPro" id="IPR011059">
    <property type="entry name" value="Metal-dep_hydrolase_composite"/>
</dbReference>
<feature type="transmembrane region" description="Helical" evidence="2">
    <location>
        <begin position="42"/>
        <end position="61"/>
    </location>
</feature>
<dbReference type="InterPro" id="IPR032466">
    <property type="entry name" value="Metal_Hydrolase"/>
</dbReference>
<feature type="region of interest" description="Disordered" evidence="1">
    <location>
        <begin position="527"/>
        <end position="551"/>
    </location>
</feature>
<evidence type="ECO:0000256" key="1">
    <source>
        <dbReference type="SAM" id="MobiDB-lite"/>
    </source>
</evidence>
<dbReference type="EMBL" id="CAJVPL010000217">
    <property type="protein sequence ID" value="CAG8467170.1"/>
    <property type="molecule type" value="Genomic_DNA"/>
</dbReference>
<dbReference type="GO" id="GO:0004038">
    <property type="term" value="F:allantoinase activity"/>
    <property type="evidence" value="ECO:0007669"/>
    <property type="project" value="TreeGrafter"/>
</dbReference>
<name>A0A9N8VUU9_9GLOM</name>
<dbReference type="InterPro" id="IPR050138">
    <property type="entry name" value="DHOase/Allantoinase_Hydrolase"/>
</dbReference>
<keyword evidence="5" id="KW-1185">Reference proteome</keyword>
<gene>
    <name evidence="4" type="ORF">AGERDE_LOCUS2552</name>
</gene>
<protein>
    <submittedName>
        <fullName evidence="4">8979_t:CDS:1</fullName>
    </submittedName>
</protein>
<feature type="domain" description="Amidohydrolase-related" evidence="3">
    <location>
        <begin position="425"/>
        <end position="506"/>
    </location>
</feature>
<dbReference type="AlphaFoldDB" id="A0A9N8VUU9"/>